<dbReference type="InterPro" id="IPR040976">
    <property type="entry name" value="Pkinase_fungal"/>
</dbReference>
<gene>
    <name evidence="3" type="ORF">A7U60_g1496</name>
</gene>
<dbReference type="EMBL" id="LNZH02000098">
    <property type="protein sequence ID" value="OCB91250.1"/>
    <property type="molecule type" value="Genomic_DNA"/>
</dbReference>
<name>A0A9Q5I4H8_SANBA</name>
<evidence type="ECO:0000313" key="3">
    <source>
        <dbReference type="EMBL" id="OCB91250.1"/>
    </source>
</evidence>
<feature type="compositionally biased region" description="Polar residues" evidence="1">
    <location>
        <begin position="1"/>
        <end position="11"/>
    </location>
</feature>
<feature type="domain" description="Fungal-type protein kinase" evidence="2">
    <location>
        <begin position="33"/>
        <end position="145"/>
    </location>
</feature>
<evidence type="ECO:0000256" key="1">
    <source>
        <dbReference type="SAM" id="MobiDB-lite"/>
    </source>
</evidence>
<keyword evidence="4" id="KW-1185">Reference proteome</keyword>
<accession>A0A9Q5I4H8</accession>
<sequence length="156" mass="17100">MTSTQESQSAKANPFINATSTSTNTDANTDANMLPETKKRVPFASPPASPKKKKKSKTSSKHTTRSKNPLMPLQPGRRVRHILAPQPRGDIRTFKDALQLFSVTKDAFEGLVALKEEAGIIHGTVAARHIIINRDGSGTLIDWDMPGLEDFPPRRA</sequence>
<feature type="compositionally biased region" description="Low complexity" evidence="1">
    <location>
        <begin position="17"/>
        <end position="32"/>
    </location>
</feature>
<comment type="caution">
    <text evidence="3">The sequence shown here is derived from an EMBL/GenBank/DDBJ whole genome shotgun (WGS) entry which is preliminary data.</text>
</comment>
<feature type="compositionally biased region" description="Basic residues" evidence="1">
    <location>
        <begin position="50"/>
        <end position="65"/>
    </location>
</feature>
<feature type="region of interest" description="Disordered" evidence="1">
    <location>
        <begin position="1"/>
        <end position="78"/>
    </location>
</feature>
<organism evidence="3 4">
    <name type="scientific">Sanghuangporus baumii</name>
    <name type="common">Phellinus baumii</name>
    <dbReference type="NCBI Taxonomy" id="108892"/>
    <lineage>
        <taxon>Eukaryota</taxon>
        <taxon>Fungi</taxon>
        <taxon>Dikarya</taxon>
        <taxon>Basidiomycota</taxon>
        <taxon>Agaricomycotina</taxon>
        <taxon>Agaricomycetes</taxon>
        <taxon>Hymenochaetales</taxon>
        <taxon>Hymenochaetaceae</taxon>
        <taxon>Sanghuangporus</taxon>
    </lineage>
</organism>
<proteinExistence type="predicted"/>
<dbReference type="OrthoDB" id="2747778at2759"/>
<protein>
    <recommendedName>
        <fullName evidence="2">Fungal-type protein kinase domain-containing protein</fullName>
    </recommendedName>
</protein>
<evidence type="ECO:0000313" key="4">
    <source>
        <dbReference type="Proteomes" id="UP000757232"/>
    </source>
</evidence>
<dbReference type="Proteomes" id="UP000757232">
    <property type="component" value="Unassembled WGS sequence"/>
</dbReference>
<evidence type="ECO:0000259" key="2">
    <source>
        <dbReference type="Pfam" id="PF17667"/>
    </source>
</evidence>
<dbReference type="AlphaFoldDB" id="A0A9Q5I4H8"/>
<dbReference type="Pfam" id="PF17667">
    <property type="entry name" value="Pkinase_fungal"/>
    <property type="match status" value="1"/>
</dbReference>
<reference evidence="3" key="1">
    <citation type="submission" date="2016-06" db="EMBL/GenBank/DDBJ databases">
        <title>Draft Genome sequence of the fungus Inonotus baumii.</title>
        <authorList>
            <person name="Zhu H."/>
            <person name="Lin W."/>
        </authorList>
    </citation>
    <scope>NUCLEOTIDE SEQUENCE</scope>
    <source>
        <strain evidence="3">821</strain>
    </source>
</reference>